<keyword evidence="2" id="KW-1185">Reference proteome</keyword>
<organism evidence="1 2">
    <name type="scientific">Trichonephila inaurata madagascariensis</name>
    <dbReference type="NCBI Taxonomy" id="2747483"/>
    <lineage>
        <taxon>Eukaryota</taxon>
        <taxon>Metazoa</taxon>
        <taxon>Ecdysozoa</taxon>
        <taxon>Arthropoda</taxon>
        <taxon>Chelicerata</taxon>
        <taxon>Arachnida</taxon>
        <taxon>Araneae</taxon>
        <taxon>Araneomorphae</taxon>
        <taxon>Entelegynae</taxon>
        <taxon>Araneoidea</taxon>
        <taxon>Nephilidae</taxon>
        <taxon>Trichonephila</taxon>
        <taxon>Trichonephila inaurata</taxon>
    </lineage>
</organism>
<evidence type="ECO:0000313" key="2">
    <source>
        <dbReference type="Proteomes" id="UP000886998"/>
    </source>
</evidence>
<name>A0A8X7BUU7_9ARAC</name>
<dbReference type="EMBL" id="BMAV01003686">
    <property type="protein sequence ID" value="GFY43457.1"/>
    <property type="molecule type" value="Genomic_DNA"/>
</dbReference>
<protein>
    <submittedName>
        <fullName evidence="1">Uncharacterized protein</fullName>
    </submittedName>
</protein>
<proteinExistence type="predicted"/>
<evidence type="ECO:0000313" key="1">
    <source>
        <dbReference type="EMBL" id="GFY43457.1"/>
    </source>
</evidence>
<accession>A0A8X7BUU7</accession>
<sequence>MNNFPHIPRNSSLAEFMRVQVVVLLQNLYYQLVPSILEPITSRRAPVIRGHTCGTNRELSCCVVIYNGIRITSSGIRLKDISMSRARDQL</sequence>
<dbReference type="Proteomes" id="UP000886998">
    <property type="component" value="Unassembled WGS sequence"/>
</dbReference>
<comment type="caution">
    <text evidence="1">The sequence shown here is derived from an EMBL/GenBank/DDBJ whole genome shotgun (WGS) entry which is preliminary data.</text>
</comment>
<dbReference type="AlphaFoldDB" id="A0A8X7BUU7"/>
<gene>
    <name evidence="1" type="ORF">TNIN_51271</name>
</gene>
<reference evidence="1" key="1">
    <citation type="submission" date="2020-08" db="EMBL/GenBank/DDBJ databases">
        <title>Multicomponent nature underlies the extraordinary mechanical properties of spider dragline silk.</title>
        <authorList>
            <person name="Kono N."/>
            <person name="Nakamura H."/>
            <person name="Mori M."/>
            <person name="Yoshida Y."/>
            <person name="Ohtoshi R."/>
            <person name="Malay A.D."/>
            <person name="Moran D.A.P."/>
            <person name="Tomita M."/>
            <person name="Numata K."/>
            <person name="Arakawa K."/>
        </authorList>
    </citation>
    <scope>NUCLEOTIDE SEQUENCE</scope>
</reference>